<dbReference type="EMBL" id="MCIB01000001">
    <property type="protein sequence ID" value="RKD34421.1"/>
    <property type="molecule type" value="Genomic_DNA"/>
</dbReference>
<dbReference type="InterPro" id="IPR051429">
    <property type="entry name" value="Encapsulin_nc"/>
</dbReference>
<name>A0A419TAC4_9FIRM</name>
<sequence>MILKDYLMREEAPLTEKQWEEIDELVVKIASNRLVGRRFIDIFGPLGGGYQSIELDKIEDDGKANLGDKGNETEDIIETKDRKYISISLIYKDFLYTWRDLELVKEMGRPLDYSVLGAAVSALSYKEDDIIFNGTKETEGIMNVKGRLVVEKGDWAVDDNPYKDVAKSIENLLNEGSYGPYSLVVSPSLYVKMQRIQDGTGVTVLSRVKELVDGRVYQTPVINNDKGVVVSMGRQNLDLVIGQDMVTAYLGDEQLNHIFRVMESVVLRIKRPKSICTIE</sequence>
<dbReference type="Pfam" id="PF04454">
    <property type="entry name" value="Linocin_M18"/>
    <property type="match status" value="1"/>
</dbReference>
<protein>
    <recommendedName>
        <fullName evidence="4">Type 1 encapsulin shell protein</fullName>
    </recommendedName>
</protein>
<dbReference type="NCBIfam" id="NF041155">
    <property type="entry name" value="encap_f1"/>
    <property type="match status" value="1"/>
</dbReference>
<comment type="caution">
    <text evidence="5">The sequence shown here is derived from an EMBL/GenBank/DDBJ whole genome shotgun (WGS) entry which is preliminary data.</text>
</comment>
<dbReference type="PANTHER" id="PTHR37165:SF1">
    <property type="entry name" value="TYPE 1 ENCAPSULIN SHELL PROTEIN"/>
    <property type="match status" value="1"/>
</dbReference>
<dbReference type="SUPFAM" id="SSF56563">
    <property type="entry name" value="Major capsid protein gp5"/>
    <property type="match status" value="1"/>
</dbReference>
<dbReference type="Gene3D" id="3.30.2320.10">
    <property type="entry name" value="hypothetical protein PF0899 domain"/>
    <property type="match status" value="1"/>
</dbReference>
<dbReference type="PIRSF" id="PIRSF019254">
    <property type="entry name" value="CFP29"/>
    <property type="match status" value="1"/>
</dbReference>
<evidence type="ECO:0000256" key="1">
    <source>
        <dbReference type="ARBA" id="ARBA00033738"/>
    </source>
</evidence>
<dbReference type="Proteomes" id="UP000284177">
    <property type="component" value="Unassembled WGS sequence"/>
</dbReference>
<evidence type="ECO:0000256" key="3">
    <source>
        <dbReference type="ARBA" id="ARBA00033787"/>
    </source>
</evidence>
<organism evidence="5 6">
    <name type="scientific">Thermohalobacter berrensis</name>
    <dbReference type="NCBI Taxonomy" id="99594"/>
    <lineage>
        <taxon>Bacteria</taxon>
        <taxon>Bacillati</taxon>
        <taxon>Bacillota</taxon>
        <taxon>Tissierellia</taxon>
        <taxon>Tissierellales</taxon>
        <taxon>Thermohalobacteraceae</taxon>
        <taxon>Thermohalobacter</taxon>
    </lineage>
</organism>
<evidence type="ECO:0000256" key="4">
    <source>
        <dbReference type="ARBA" id="ARBA00050023"/>
    </source>
</evidence>
<keyword evidence="3" id="KW-1284">Encapsulin nanocompartment</keyword>
<gene>
    <name evidence="5" type="ORF">BET03_00895</name>
</gene>
<dbReference type="GO" id="GO:0140737">
    <property type="term" value="C:encapsulin nanocompartment"/>
    <property type="evidence" value="ECO:0007669"/>
    <property type="project" value="UniProtKB-SubCell"/>
</dbReference>
<dbReference type="OrthoDB" id="2922at2"/>
<accession>A0A419TAC4</accession>
<dbReference type="InterPro" id="IPR007544">
    <property type="entry name" value="ENCAP"/>
</dbReference>
<evidence type="ECO:0000313" key="6">
    <source>
        <dbReference type="Proteomes" id="UP000284177"/>
    </source>
</evidence>
<dbReference type="PANTHER" id="PTHR37165">
    <property type="entry name" value="PEPTIDASE U56 FAMILY"/>
    <property type="match status" value="1"/>
</dbReference>
<reference evidence="5 6" key="1">
    <citation type="submission" date="2016-08" db="EMBL/GenBank/DDBJ databases">
        <title>Novel Firmicutes and Novel Genomes.</title>
        <authorList>
            <person name="Poppleton D.I."/>
            <person name="Gribaldo S."/>
        </authorList>
    </citation>
    <scope>NUCLEOTIDE SEQUENCE [LARGE SCALE GENOMIC DNA]</scope>
    <source>
        <strain evidence="5 6">CTT3</strain>
    </source>
</reference>
<evidence type="ECO:0000313" key="5">
    <source>
        <dbReference type="EMBL" id="RKD34421.1"/>
    </source>
</evidence>
<comment type="similarity">
    <text evidence="2">Belongs to the encapsulin family. Family 1 subfamily.</text>
</comment>
<proteinExistence type="inferred from homology"/>
<keyword evidence="6" id="KW-1185">Reference proteome</keyword>
<comment type="subcellular location">
    <subcellularLocation>
        <location evidence="1">Encapsulin nanocompartment</location>
    </subcellularLocation>
</comment>
<dbReference type="Gene3D" id="3.30.2400.30">
    <property type="match status" value="1"/>
</dbReference>
<dbReference type="AlphaFoldDB" id="A0A419TAC4"/>
<evidence type="ECO:0000256" key="2">
    <source>
        <dbReference type="ARBA" id="ARBA00033743"/>
    </source>
</evidence>